<proteinExistence type="predicted"/>
<dbReference type="Pfam" id="PF09588">
    <property type="entry name" value="YqaJ"/>
    <property type="match status" value="1"/>
</dbReference>
<dbReference type="OrthoDB" id="351039at2"/>
<evidence type="ECO:0000313" key="2">
    <source>
        <dbReference type="EMBL" id="AHH11391.1"/>
    </source>
</evidence>
<dbReference type="HOGENOM" id="CLU_053647_0_0_12"/>
<dbReference type="InterPro" id="IPR011604">
    <property type="entry name" value="PDDEXK-like_dom_sf"/>
</dbReference>
<reference evidence="2" key="1">
    <citation type="submission" date="2013-04" db="EMBL/GenBank/DDBJ databases">
        <title>Comparative Genomics of Relapsing Fever Spirochetes.</title>
        <authorList>
            <person name="Schwan T.G."/>
            <person name="Raffel S.J."/>
            <person name="Porcella S.F."/>
            <person name="Martens C.A."/>
            <person name="Bruno D.P."/>
            <person name="Ricklefs S.M."/>
            <person name="Barbian K.B."/>
        </authorList>
    </citation>
    <scope>NUCLEOTIDE SEQUENCE</scope>
    <source>
        <strain evidence="2">Co53</strain>
        <plasmid evidence="2">unnamed</plasmid>
    </source>
</reference>
<accession>W5T279</accession>
<geneLocation type="plasmid" evidence="2">
    <name>unnamed</name>
</geneLocation>
<evidence type="ECO:0000259" key="1">
    <source>
        <dbReference type="Pfam" id="PF09588"/>
    </source>
</evidence>
<dbReference type="InterPro" id="IPR019080">
    <property type="entry name" value="YqaJ_viral_recombinase"/>
</dbReference>
<name>W5T279_9SPIR</name>
<dbReference type="RefSeq" id="WP_025408677.1">
    <property type="nucleotide sequence ID" value="NZ_CP005752.1"/>
</dbReference>
<dbReference type="InterPro" id="IPR004335">
    <property type="entry name" value="DUF244"/>
</dbReference>
<dbReference type="AlphaFoldDB" id="W5T279"/>
<dbReference type="Gene3D" id="3.90.320.10">
    <property type="match status" value="1"/>
</dbReference>
<dbReference type="SUPFAM" id="SSF52980">
    <property type="entry name" value="Restriction endonuclease-like"/>
    <property type="match status" value="1"/>
</dbReference>
<dbReference type="Pfam" id="PF03112">
    <property type="entry name" value="DUF244"/>
    <property type="match status" value="1"/>
</dbReference>
<gene>
    <name evidence="2" type="ORF">BCO_0011302</name>
</gene>
<dbReference type="InterPro" id="IPR011335">
    <property type="entry name" value="Restrct_endonuc-II-like"/>
</dbReference>
<feature type="domain" description="YqaJ viral recombinase" evidence="1">
    <location>
        <begin position="80"/>
        <end position="234"/>
    </location>
</feature>
<dbReference type="EMBL" id="CP005752">
    <property type="protein sequence ID" value="AHH11391.1"/>
    <property type="molecule type" value="Genomic_DNA"/>
</dbReference>
<protein>
    <recommendedName>
        <fullName evidence="1">YqaJ viral recombinase domain-containing protein</fullName>
    </recommendedName>
</protein>
<keyword evidence="2" id="KW-0614">Plasmid</keyword>
<sequence>MINVNKEKVEVKVNNLGLYSQKMFEGFETFAYQIQEQVKGKQNNTSKINKICRKLSRIGKNECFKFNSKVDFSVQRQSLKRMGASEVGSMFIGTDHVSKLVLERILKSIDREIPFQDNLSMRKGKILENIAFDEFVRIYSDNIEVLYKNKYANGIDKYNYFKKYGKEDNLIGSTIDGWFINKEGEAELLEIKCSDSIDLKSAVIEYNKTGNFLENKYFFKYYVQVQVQLACTGLSKGNLFFIIGNDAINCVIDRNDAFISKVMFDLQRLEVEVSRITRYLKQNCDIKNVDLDTLSALIQNLFEASEIYKELSKSNYKINFLDFVKSVDLEIDYDENQRLKGCLLEISALQCEINRVENATKEKHKLELDKITKPIRDKLKLCINSVLGDFYLLEHIHYCFEGSLFSIDTTKRAIKDRFKSLGGDINFNFSSFNLDNDWSTFISSAV</sequence>
<organism evidence="2">
    <name type="scientific">Borrelia coriaceae ATCC 43381</name>
    <dbReference type="NCBI Taxonomy" id="1408429"/>
    <lineage>
        <taxon>Bacteria</taxon>
        <taxon>Pseudomonadati</taxon>
        <taxon>Spirochaetota</taxon>
        <taxon>Spirochaetia</taxon>
        <taxon>Spirochaetales</taxon>
        <taxon>Borreliaceae</taxon>
        <taxon>Borrelia</taxon>
    </lineage>
</organism>